<comment type="caution">
    <text evidence="3">The sequence shown here is derived from an EMBL/GenBank/DDBJ whole genome shotgun (WGS) entry which is preliminary data.</text>
</comment>
<feature type="region of interest" description="Disordered" evidence="1">
    <location>
        <begin position="421"/>
        <end position="461"/>
    </location>
</feature>
<evidence type="ECO:0000313" key="4">
    <source>
        <dbReference type="Proteomes" id="UP000092993"/>
    </source>
</evidence>
<feature type="region of interest" description="Disordered" evidence="1">
    <location>
        <begin position="365"/>
        <end position="408"/>
    </location>
</feature>
<dbReference type="AlphaFoldDB" id="A0A1C7MQT7"/>
<sequence length="547" mass="59691">MYSTLELLSSFSDVESGFLTTKFNVNGSALDTAGLVGLSAVLRNRALLFRAYTFAAWFLWANIFLSKAAGKVVDFLEQGFSSIGTRARLCRYRQQPNVTPSTLHGNVVPRKGMPSTRILWRRIIFKYIHREYLDLFMIPWAYATVERSTFIVPFVIPAGNGLTFDWVVPFIPGTQYQICMFSSNGVSGGCQATYTVYQAPNHTLVDPPVAPSLHPPYNISSDTMDAINWTVSLSYGMPFYVSLVDSTGLGWANGPLHSGAGGSTDCLALDASPSKKQISPGTAIGSGIGGLVLGLILGLLGTLLFQRLRRRSGRRSRNMVHERKFSASPMLSGQFHDLPSSSAAEFPPGVQRPSRDPAMHIEPFVLPSEREQERDLSETALSPITNASSSVSDAWSRTPSQSLSVGTGDATVQLSPATVSDFQLSPSGAGGSRTNAIPVPSSPPESRHPGSQVWSSCRPSTRTHPGVLEALHLHYSRDDNQEQSLQKLHGEVQVEDEAADLRGPGYEPFHDHPYSYPARDMTLIFASLSMYRRTDDLFQGNLLPISS</sequence>
<proteinExistence type="predicted"/>
<keyword evidence="2" id="KW-0472">Membrane</keyword>
<accession>A0A1C7MQT7</accession>
<keyword evidence="2" id="KW-1133">Transmembrane helix</keyword>
<evidence type="ECO:0000256" key="2">
    <source>
        <dbReference type="SAM" id="Phobius"/>
    </source>
</evidence>
<feature type="compositionally biased region" description="Polar residues" evidence="1">
    <location>
        <begin position="379"/>
        <end position="408"/>
    </location>
</feature>
<dbReference type="EMBL" id="LUGG01000001">
    <property type="protein sequence ID" value="OBZ79222.1"/>
    <property type="molecule type" value="Genomic_DNA"/>
</dbReference>
<reference evidence="3 4" key="1">
    <citation type="submission" date="2016-03" db="EMBL/GenBank/DDBJ databases">
        <title>Whole genome sequencing of Grifola frondosa 9006-11.</title>
        <authorList>
            <person name="Min B."/>
            <person name="Park H."/>
            <person name="Kim J.-G."/>
            <person name="Cho H."/>
            <person name="Oh Y.-L."/>
            <person name="Kong W.-S."/>
            <person name="Choi I.-G."/>
        </authorList>
    </citation>
    <scope>NUCLEOTIDE SEQUENCE [LARGE SCALE GENOMIC DNA]</scope>
    <source>
        <strain evidence="3 4">9006-11</strain>
    </source>
</reference>
<evidence type="ECO:0008006" key="5">
    <source>
        <dbReference type="Google" id="ProtNLM"/>
    </source>
</evidence>
<dbReference type="OrthoDB" id="2563021at2759"/>
<protein>
    <recommendedName>
        <fullName evidence="5">Transmembrane protein</fullName>
    </recommendedName>
</protein>
<keyword evidence="2" id="KW-0812">Transmembrane</keyword>
<organism evidence="3 4">
    <name type="scientific">Grifola frondosa</name>
    <name type="common">Maitake</name>
    <name type="synonym">Polyporus frondosus</name>
    <dbReference type="NCBI Taxonomy" id="5627"/>
    <lineage>
        <taxon>Eukaryota</taxon>
        <taxon>Fungi</taxon>
        <taxon>Dikarya</taxon>
        <taxon>Basidiomycota</taxon>
        <taxon>Agaricomycotina</taxon>
        <taxon>Agaricomycetes</taxon>
        <taxon>Polyporales</taxon>
        <taxon>Grifolaceae</taxon>
        <taxon>Grifola</taxon>
    </lineage>
</organism>
<evidence type="ECO:0000256" key="1">
    <source>
        <dbReference type="SAM" id="MobiDB-lite"/>
    </source>
</evidence>
<evidence type="ECO:0000313" key="3">
    <source>
        <dbReference type="EMBL" id="OBZ79222.1"/>
    </source>
</evidence>
<keyword evidence="4" id="KW-1185">Reference proteome</keyword>
<dbReference type="Proteomes" id="UP000092993">
    <property type="component" value="Unassembled WGS sequence"/>
</dbReference>
<feature type="transmembrane region" description="Helical" evidence="2">
    <location>
        <begin position="283"/>
        <end position="305"/>
    </location>
</feature>
<feature type="compositionally biased region" description="Polar residues" evidence="1">
    <location>
        <begin position="452"/>
        <end position="461"/>
    </location>
</feature>
<name>A0A1C7MQT7_GRIFR</name>
<dbReference type="STRING" id="5627.A0A1C7MQT7"/>
<gene>
    <name evidence="3" type="ORF">A0H81_00436</name>
</gene>
<feature type="compositionally biased region" description="Basic and acidic residues" evidence="1">
    <location>
        <begin position="368"/>
        <end position="377"/>
    </location>
</feature>